<proteinExistence type="predicted"/>
<gene>
    <name evidence="3" type="ORF">EVOR1521_LOCUS26746</name>
</gene>
<evidence type="ECO:0000313" key="3">
    <source>
        <dbReference type="EMBL" id="CAJ1404267.1"/>
    </source>
</evidence>
<evidence type="ECO:0000313" key="4">
    <source>
        <dbReference type="Proteomes" id="UP001178507"/>
    </source>
</evidence>
<dbReference type="EMBL" id="CAUJNA010003533">
    <property type="protein sequence ID" value="CAJ1404267.1"/>
    <property type="molecule type" value="Genomic_DNA"/>
</dbReference>
<name>A0AA36JDJ9_9DINO</name>
<feature type="compositionally biased region" description="Low complexity" evidence="1">
    <location>
        <begin position="601"/>
        <end position="613"/>
    </location>
</feature>
<feature type="region of interest" description="Disordered" evidence="1">
    <location>
        <begin position="598"/>
        <end position="660"/>
    </location>
</feature>
<dbReference type="AlphaFoldDB" id="A0AA36JDJ9"/>
<feature type="compositionally biased region" description="Basic and acidic residues" evidence="1">
    <location>
        <begin position="255"/>
        <end position="264"/>
    </location>
</feature>
<reference evidence="3" key="1">
    <citation type="submission" date="2023-08" db="EMBL/GenBank/DDBJ databases">
        <authorList>
            <person name="Chen Y."/>
            <person name="Shah S."/>
            <person name="Dougan E. K."/>
            <person name="Thang M."/>
            <person name="Chan C."/>
        </authorList>
    </citation>
    <scope>NUCLEOTIDE SEQUENCE</scope>
</reference>
<feature type="region of interest" description="Disordered" evidence="1">
    <location>
        <begin position="235"/>
        <end position="276"/>
    </location>
</feature>
<dbReference type="InterPro" id="IPR011009">
    <property type="entry name" value="Kinase-like_dom_sf"/>
</dbReference>
<keyword evidence="2" id="KW-0472">Membrane</keyword>
<keyword evidence="2" id="KW-1133">Transmembrane helix</keyword>
<protein>
    <recommendedName>
        <fullName evidence="5">Protein kinase domain-containing protein</fullName>
    </recommendedName>
</protein>
<accession>A0AA36JDJ9</accession>
<dbReference type="Gene3D" id="1.10.510.10">
    <property type="entry name" value="Transferase(Phosphotransferase) domain 1"/>
    <property type="match status" value="1"/>
</dbReference>
<dbReference type="Proteomes" id="UP001178507">
    <property type="component" value="Unassembled WGS sequence"/>
</dbReference>
<feature type="transmembrane region" description="Helical" evidence="2">
    <location>
        <begin position="84"/>
        <end position="103"/>
    </location>
</feature>
<evidence type="ECO:0008006" key="5">
    <source>
        <dbReference type="Google" id="ProtNLM"/>
    </source>
</evidence>
<comment type="caution">
    <text evidence="3">The sequence shown here is derived from an EMBL/GenBank/DDBJ whole genome shotgun (WGS) entry which is preliminary data.</text>
</comment>
<dbReference type="SUPFAM" id="SSF56112">
    <property type="entry name" value="Protein kinase-like (PK-like)"/>
    <property type="match status" value="1"/>
</dbReference>
<organism evidence="3 4">
    <name type="scientific">Effrenium voratum</name>
    <dbReference type="NCBI Taxonomy" id="2562239"/>
    <lineage>
        <taxon>Eukaryota</taxon>
        <taxon>Sar</taxon>
        <taxon>Alveolata</taxon>
        <taxon>Dinophyceae</taxon>
        <taxon>Suessiales</taxon>
        <taxon>Symbiodiniaceae</taxon>
        <taxon>Effrenium</taxon>
    </lineage>
</organism>
<feature type="transmembrane region" description="Helical" evidence="2">
    <location>
        <begin position="53"/>
        <end position="72"/>
    </location>
</feature>
<sequence length="677" mass="73917">MEDGLPMDSGASASKAKTPLDNIQEKVSVIVDNVWQYVHIAAAAFLFYEDRLLCLYSLLGFASLCGGVVVASSSGVVPTMGEELWRIAIPASAILSVTTSLGCRVAGWISTKATVVFCLLLPLAVMGLTTVTLKNDKTAAMSWPAARLPLFYAGDGGVSPSGRAQKPATRRLQVKRMLWPCEELKSPSPELLRVSSPQRLRQVFPAPRPVGYATGPTSPSWSCCSCEATRLGASRARSREQEVSASPSPSWRSRSALEERHDEAPAASSPSRQMPEPCTCCLAPEECRWESMPPLASAKTLGLAGDVEQVIRAPPGELATSLVNVFGSAGVKAIFGRSAEGARRLQCSGFNHVFMIELGGKLAKCIRPHGGAGGNFSEVLEAQRLRKVFPTMPQDPQVLFPDKAFLCKDRTGLLVCEVLVFEYLSNCQSVADLWRSFERTHPCGVRRCAAACAEHRADERDEVQCEHARALRALVRQAAQLARRFQETHGRRHGDLKADNVLVDRRGRLRVSDFLSPFCVACDREEFCSSIRSGHPLSQESCRRPSRRSGTTACPRRARGASPGWRRRCPDFRRLPASPCSGPCLTCCRASRAFGPRHAQARTSPRATWATRATRSRRPPGLWRPARRSRPPVGTSLSSSPAEAPWERRRPRRPGAVLGRLQPCLAASHFSSRSPTS</sequence>
<feature type="compositionally biased region" description="Low complexity" evidence="1">
    <location>
        <begin position="244"/>
        <end position="254"/>
    </location>
</feature>
<evidence type="ECO:0000256" key="1">
    <source>
        <dbReference type="SAM" id="MobiDB-lite"/>
    </source>
</evidence>
<keyword evidence="4" id="KW-1185">Reference proteome</keyword>
<evidence type="ECO:0000256" key="2">
    <source>
        <dbReference type="SAM" id="Phobius"/>
    </source>
</evidence>
<keyword evidence="2" id="KW-0812">Transmembrane</keyword>
<feature type="region of interest" description="Disordered" evidence="1">
    <location>
        <begin position="539"/>
        <end position="565"/>
    </location>
</feature>
<feature type="transmembrane region" description="Helical" evidence="2">
    <location>
        <begin position="115"/>
        <end position="133"/>
    </location>
</feature>